<evidence type="ECO:0000313" key="2">
    <source>
        <dbReference type="Proteomes" id="UP000755654"/>
    </source>
</evidence>
<dbReference type="SUPFAM" id="SSF56281">
    <property type="entry name" value="Metallo-hydrolase/oxidoreductase"/>
    <property type="match status" value="1"/>
</dbReference>
<dbReference type="InterPro" id="IPR036866">
    <property type="entry name" value="RibonucZ/Hydroxyglut_hydro"/>
</dbReference>
<sequence>MKNLGAVNSQGFGTVSPSFYECGESIFQSINESGKWLWRMPCQNANVFGYNDIIFHPKEEFTGSNDNSTVKLFRGGMFNVASLGDIEHPNIGSMLRRSSTFTTEVDILILAHHGSDNDINSKKFFKAVRPTIAVCSADYDNQYGHPHDKVRKVLHELDIRVATTKTGDILVESIPNHRKEYLVTNYKSNTTDVSSQKCYVSKKFHLLNMNADTIRNRLHN</sequence>
<dbReference type="PANTHER" id="PTHR30619:SF1">
    <property type="entry name" value="RECOMBINATION PROTEIN 2"/>
    <property type="match status" value="1"/>
</dbReference>
<reference evidence="1 2" key="1">
    <citation type="journal article" date="2021" name="ISME J.">
        <title>Genomic evolution of the class Acidithiobacillia: deep-branching Proteobacteria living in extreme acidic conditions.</title>
        <authorList>
            <person name="Moya-Beltran A."/>
            <person name="Beard S."/>
            <person name="Rojas-Villalobos C."/>
            <person name="Issotta F."/>
            <person name="Gallardo Y."/>
            <person name="Ulloa R."/>
            <person name="Giaveno A."/>
            <person name="Degli Esposti M."/>
            <person name="Johnson D.B."/>
            <person name="Quatrini R."/>
        </authorList>
    </citation>
    <scope>NUCLEOTIDE SEQUENCE [LARGE SCALE GENOMIC DNA]</scope>
    <source>
        <strain evidence="1 2">RW2</strain>
    </source>
</reference>
<dbReference type="Proteomes" id="UP000755654">
    <property type="component" value="Unassembled WGS sequence"/>
</dbReference>
<dbReference type="PANTHER" id="PTHR30619">
    <property type="entry name" value="DNA INTERNALIZATION/COMPETENCE PROTEIN COMEC/REC2"/>
    <property type="match status" value="1"/>
</dbReference>
<evidence type="ECO:0008006" key="3">
    <source>
        <dbReference type="Google" id="ProtNLM"/>
    </source>
</evidence>
<keyword evidence="2" id="KW-1185">Reference proteome</keyword>
<name>A0ABS5ZW98_9PROT</name>
<comment type="caution">
    <text evidence="1">The sequence shown here is derived from an EMBL/GenBank/DDBJ whole genome shotgun (WGS) entry which is preliminary data.</text>
</comment>
<dbReference type="InterPro" id="IPR052159">
    <property type="entry name" value="Competence_DNA_uptake"/>
</dbReference>
<dbReference type="RefSeq" id="WP_215883191.1">
    <property type="nucleotide sequence ID" value="NZ_JAAOMP010000038.1"/>
</dbReference>
<accession>A0ABS5ZW98</accession>
<dbReference type="EMBL" id="JAAOMP010000038">
    <property type="protein sequence ID" value="MBU2759488.1"/>
    <property type="molecule type" value="Genomic_DNA"/>
</dbReference>
<organism evidence="1 2">
    <name type="scientific">Acidithiobacillus sulfurivorans</name>
    <dbReference type="NCBI Taxonomy" id="1958756"/>
    <lineage>
        <taxon>Bacteria</taxon>
        <taxon>Pseudomonadati</taxon>
        <taxon>Pseudomonadota</taxon>
        <taxon>Acidithiobacillia</taxon>
        <taxon>Acidithiobacillales</taxon>
        <taxon>Acidithiobacillaceae</taxon>
        <taxon>Acidithiobacillus</taxon>
    </lineage>
</organism>
<dbReference type="Gene3D" id="3.60.15.10">
    <property type="entry name" value="Ribonuclease Z/Hydroxyacylglutathione hydrolase-like"/>
    <property type="match status" value="1"/>
</dbReference>
<evidence type="ECO:0000313" key="1">
    <source>
        <dbReference type="EMBL" id="MBU2759488.1"/>
    </source>
</evidence>
<gene>
    <name evidence="1" type="ORF">HAP95_04800</name>
</gene>
<protein>
    <recommendedName>
        <fullName evidence="3">MBL fold metallo-hydrolase</fullName>
    </recommendedName>
</protein>
<proteinExistence type="predicted"/>